<dbReference type="InterPro" id="IPR055826">
    <property type="entry name" value="DUF7402"/>
</dbReference>
<evidence type="ECO:0000256" key="1">
    <source>
        <dbReference type="ARBA" id="ARBA00006865"/>
    </source>
</evidence>
<dbReference type="SUPFAM" id="SSF49785">
    <property type="entry name" value="Galactose-binding domain-like"/>
    <property type="match status" value="1"/>
</dbReference>
<dbReference type="RefSeq" id="WP_170131316.1">
    <property type="nucleotide sequence ID" value="NZ_QGDQ01000004.1"/>
</dbReference>
<dbReference type="PROSITE" id="PS51762">
    <property type="entry name" value="GH16_2"/>
    <property type="match status" value="1"/>
</dbReference>
<dbReference type="CDD" id="cd08023">
    <property type="entry name" value="GH16_laminarinase_like"/>
    <property type="match status" value="1"/>
</dbReference>
<feature type="region of interest" description="Disordered" evidence="2">
    <location>
        <begin position="166"/>
        <end position="204"/>
    </location>
</feature>
<dbReference type="GO" id="GO:0005975">
    <property type="term" value="P:carbohydrate metabolic process"/>
    <property type="evidence" value="ECO:0007669"/>
    <property type="project" value="InterPro"/>
</dbReference>
<organism evidence="5 6">
    <name type="scientific">Quadrisphaera granulorum</name>
    <dbReference type="NCBI Taxonomy" id="317664"/>
    <lineage>
        <taxon>Bacteria</taxon>
        <taxon>Bacillati</taxon>
        <taxon>Actinomycetota</taxon>
        <taxon>Actinomycetes</taxon>
        <taxon>Kineosporiales</taxon>
        <taxon>Kineosporiaceae</taxon>
        <taxon>Quadrisphaera</taxon>
    </lineage>
</organism>
<dbReference type="InterPro" id="IPR050546">
    <property type="entry name" value="Glycosyl_Hydrlase_16"/>
</dbReference>
<reference evidence="5 6" key="1">
    <citation type="submission" date="2018-03" db="EMBL/GenBank/DDBJ databases">
        <title>Genomic Encyclopedia of Archaeal and Bacterial Type Strains, Phase II (KMG-II): from individual species to whole genera.</title>
        <authorList>
            <person name="Goeker M."/>
        </authorList>
    </citation>
    <scope>NUCLEOTIDE SEQUENCE [LARGE SCALE GENOMIC DNA]</scope>
    <source>
        <strain evidence="5 6">DSM 44889</strain>
    </source>
</reference>
<dbReference type="InterPro" id="IPR000757">
    <property type="entry name" value="Beta-glucanase-like"/>
</dbReference>
<feature type="domain" description="GH16" evidence="4">
    <location>
        <begin position="290"/>
        <end position="576"/>
    </location>
</feature>
<evidence type="ECO:0000313" key="5">
    <source>
        <dbReference type="EMBL" id="PWJ55112.1"/>
    </source>
</evidence>
<dbReference type="AlphaFoldDB" id="A0A316ABZ9"/>
<dbReference type="Gene3D" id="2.60.120.200">
    <property type="match status" value="1"/>
</dbReference>
<name>A0A316ABZ9_9ACTN</name>
<dbReference type="PANTHER" id="PTHR10963:SF55">
    <property type="entry name" value="GLYCOSIDE HYDROLASE FAMILY 16 PROTEIN"/>
    <property type="match status" value="1"/>
</dbReference>
<comment type="caution">
    <text evidence="5">The sequence shown here is derived from an EMBL/GenBank/DDBJ whole genome shotgun (WGS) entry which is preliminary data.</text>
</comment>
<dbReference type="PANTHER" id="PTHR10963">
    <property type="entry name" value="GLYCOSYL HYDROLASE-RELATED"/>
    <property type="match status" value="1"/>
</dbReference>
<evidence type="ECO:0000259" key="4">
    <source>
        <dbReference type="PROSITE" id="PS51762"/>
    </source>
</evidence>
<feature type="compositionally biased region" description="Low complexity" evidence="2">
    <location>
        <begin position="187"/>
        <end position="203"/>
    </location>
</feature>
<feature type="chain" id="PRO_5016419352" evidence="3">
    <location>
        <begin position="19"/>
        <end position="576"/>
    </location>
</feature>
<evidence type="ECO:0000256" key="3">
    <source>
        <dbReference type="SAM" id="SignalP"/>
    </source>
</evidence>
<evidence type="ECO:0000313" key="6">
    <source>
        <dbReference type="Proteomes" id="UP000245469"/>
    </source>
</evidence>
<evidence type="ECO:0000256" key="2">
    <source>
        <dbReference type="SAM" id="MobiDB-lite"/>
    </source>
</evidence>
<dbReference type="InterPro" id="IPR008979">
    <property type="entry name" value="Galactose-bd-like_sf"/>
</dbReference>
<comment type="similarity">
    <text evidence="1">Belongs to the glycosyl hydrolase 16 family.</text>
</comment>
<sequence>MALGALALVGPSAIGATAATEAPASTRGALTSSSSAAPGASAAALLDGDVPHRALGAEWSAAAGDGAPWVQLSWPEARRIASVQVFGSTADATDPTQPNAAALYGVIRFSDGSSLPVSGIAAGGAMPTTVAFAPRATTSVRLELRRQVSGAPVALRELTAYAVGSTPPRWDAPASSPTYAVTPPRAGCSSSSSESGRGTTTASVAPVLPDRLSLACPTPGSSTGVTATVVLNAPAGAAVSVWAATAASSSLQAPLRRVATATADASGHAVLTADVSALPRGPYALKATATSSAGRPLQPLYVQLLKDTGAAAPHGTDDHAPAGMTLQYSDEFTGPLSATQSGWGAQYAAIKPEPGGGSQFGSALFADPADGANTLATVPGGFLRVRAQPIGSLAPKATWGQPHAAGILSSQRYGGSGFSAQQGYFEARMLGAPGAGAWPAFWMLNSESGTPRSDGKTSGELDAIEMYGHNPTGGCHTTHAFGAPKGSDGKLDCRWDYGRGFDWAAQWHTYGVQVMPDGSARFFVDGRQTAHLDQLGLADQPFFFLLDLATGGGYDVDLAATGQVSDLYVDWVRVYT</sequence>
<keyword evidence="6" id="KW-1185">Reference proteome</keyword>
<dbReference type="GO" id="GO:0004553">
    <property type="term" value="F:hydrolase activity, hydrolyzing O-glycosyl compounds"/>
    <property type="evidence" value="ECO:0007669"/>
    <property type="project" value="InterPro"/>
</dbReference>
<protein>
    <submittedName>
        <fullName evidence="5">Beta-glucanase (GH16 family)</fullName>
    </submittedName>
</protein>
<dbReference type="EMBL" id="QGDQ01000004">
    <property type="protein sequence ID" value="PWJ55112.1"/>
    <property type="molecule type" value="Genomic_DNA"/>
</dbReference>
<dbReference type="Gene3D" id="2.60.120.260">
    <property type="entry name" value="Galactose-binding domain-like"/>
    <property type="match status" value="1"/>
</dbReference>
<keyword evidence="3" id="KW-0732">Signal</keyword>
<gene>
    <name evidence="5" type="ORF">BXY45_10433</name>
</gene>
<dbReference type="SUPFAM" id="SSF49899">
    <property type="entry name" value="Concanavalin A-like lectins/glucanases"/>
    <property type="match status" value="1"/>
</dbReference>
<dbReference type="Proteomes" id="UP000245469">
    <property type="component" value="Unassembled WGS sequence"/>
</dbReference>
<feature type="signal peptide" evidence="3">
    <location>
        <begin position="1"/>
        <end position="18"/>
    </location>
</feature>
<dbReference type="Pfam" id="PF00722">
    <property type="entry name" value="Glyco_hydro_16"/>
    <property type="match status" value="1"/>
</dbReference>
<dbReference type="InterPro" id="IPR013320">
    <property type="entry name" value="ConA-like_dom_sf"/>
</dbReference>
<proteinExistence type="inferred from homology"/>
<dbReference type="Pfam" id="PF24135">
    <property type="entry name" value="DUF7402"/>
    <property type="match status" value="1"/>
</dbReference>
<accession>A0A316ABZ9</accession>